<name>A0A7G1G9D3_9BACT</name>
<comment type="catalytic activity">
    <reaction evidence="8 9">
        <text>(R)-4'-phosphopantetheine + ATP + H(+) = 3'-dephospho-CoA + diphosphate</text>
        <dbReference type="Rhea" id="RHEA:19801"/>
        <dbReference type="ChEBI" id="CHEBI:15378"/>
        <dbReference type="ChEBI" id="CHEBI:30616"/>
        <dbReference type="ChEBI" id="CHEBI:33019"/>
        <dbReference type="ChEBI" id="CHEBI:57328"/>
        <dbReference type="ChEBI" id="CHEBI:61723"/>
        <dbReference type="EC" id="2.7.7.3"/>
    </reaction>
</comment>
<keyword evidence="6 9" id="KW-0460">Magnesium</keyword>
<feature type="binding site" evidence="9">
    <location>
        <position position="99"/>
    </location>
    <ligand>
        <name>ATP</name>
        <dbReference type="ChEBI" id="CHEBI:30616"/>
    </ligand>
</feature>
<dbReference type="HAMAP" id="MF_00151">
    <property type="entry name" value="PPAT_bact"/>
    <property type="match status" value="1"/>
</dbReference>
<feature type="binding site" evidence="9">
    <location>
        <position position="42"/>
    </location>
    <ligand>
        <name>substrate</name>
    </ligand>
</feature>
<sequence length="159" mass="18274">MKEVAVYPGSFDPITKGHINIVERAAKHFDKVIILVLMNVNKNYTFSLEERIELTKKCVSHIDNVEVQSYSGLLVNYAKENNIKSVIRGLRAVTDFEYELQMANANRSLYKSLEIFFLMTDTEYSFVSSSMIKEVARFKGDISMWVSKEVEVALAKKFE</sequence>
<keyword evidence="5 9" id="KW-0067">ATP-binding</keyword>
<dbReference type="Gene3D" id="3.40.50.620">
    <property type="entry name" value="HUPs"/>
    <property type="match status" value="1"/>
</dbReference>
<evidence type="ECO:0000256" key="6">
    <source>
        <dbReference type="ARBA" id="ARBA00022842"/>
    </source>
</evidence>
<dbReference type="GO" id="GO:0004595">
    <property type="term" value="F:pantetheine-phosphate adenylyltransferase activity"/>
    <property type="evidence" value="ECO:0007669"/>
    <property type="project" value="UniProtKB-UniRule"/>
</dbReference>
<evidence type="ECO:0000256" key="8">
    <source>
        <dbReference type="ARBA" id="ARBA00029346"/>
    </source>
</evidence>
<dbReference type="RefSeq" id="WP_190614622.1">
    <property type="nucleotide sequence ID" value="NZ_AP018712.1"/>
</dbReference>
<evidence type="ECO:0000313" key="11">
    <source>
        <dbReference type="EMBL" id="BBE31824.1"/>
    </source>
</evidence>
<feature type="site" description="Transition state stabilizer" evidence="9">
    <location>
        <position position="18"/>
    </location>
</feature>
<feature type="binding site" evidence="9">
    <location>
        <begin position="124"/>
        <end position="130"/>
    </location>
    <ligand>
        <name>ATP</name>
        <dbReference type="ChEBI" id="CHEBI:30616"/>
    </ligand>
</feature>
<dbReference type="NCBIfam" id="TIGR01510">
    <property type="entry name" value="coaD_prev_kdtB"/>
    <property type="match status" value="1"/>
</dbReference>
<keyword evidence="2 9" id="KW-0808">Transferase</keyword>
<feature type="domain" description="Cytidyltransferase-like" evidence="10">
    <location>
        <begin position="6"/>
        <end position="134"/>
    </location>
</feature>
<comment type="subunit">
    <text evidence="9">Homohexamer.</text>
</comment>
<keyword evidence="3 9" id="KW-0548">Nucleotidyltransferase</keyword>
<gene>
    <name evidence="9 11" type="primary">coaD</name>
    <name evidence="11" type="ORF">OSSY52_19650</name>
</gene>
<comment type="pathway">
    <text evidence="9">Cofactor biosynthesis; coenzyme A biosynthesis; CoA from (R)-pantothenate: step 4/5.</text>
</comment>
<dbReference type="Pfam" id="PF01467">
    <property type="entry name" value="CTP_transf_like"/>
    <property type="match status" value="1"/>
</dbReference>
<evidence type="ECO:0000256" key="2">
    <source>
        <dbReference type="ARBA" id="ARBA00022679"/>
    </source>
</evidence>
<evidence type="ECO:0000256" key="7">
    <source>
        <dbReference type="ARBA" id="ARBA00022993"/>
    </source>
</evidence>
<keyword evidence="12" id="KW-1185">Reference proteome</keyword>
<dbReference type="KEGG" id="ocy:OSSY52_19650"/>
<dbReference type="CDD" id="cd02163">
    <property type="entry name" value="PPAT"/>
    <property type="match status" value="1"/>
</dbReference>
<feature type="binding site" evidence="9">
    <location>
        <position position="88"/>
    </location>
    <ligand>
        <name>substrate</name>
    </ligand>
</feature>
<dbReference type="PANTHER" id="PTHR21342:SF1">
    <property type="entry name" value="PHOSPHOPANTETHEINE ADENYLYLTRANSFERASE"/>
    <property type="match status" value="1"/>
</dbReference>
<dbReference type="EMBL" id="AP018712">
    <property type="protein sequence ID" value="BBE31824.1"/>
    <property type="molecule type" value="Genomic_DNA"/>
</dbReference>
<evidence type="ECO:0000256" key="3">
    <source>
        <dbReference type="ARBA" id="ARBA00022695"/>
    </source>
</evidence>
<dbReference type="InterPro" id="IPR014729">
    <property type="entry name" value="Rossmann-like_a/b/a_fold"/>
</dbReference>
<comment type="function">
    <text evidence="9">Reversibly transfers an adenylyl group from ATP to 4'-phosphopantetheine, yielding dephospho-CoA (dPCoA) and pyrophosphate.</text>
</comment>
<dbReference type="NCBIfam" id="TIGR00125">
    <property type="entry name" value="cyt_tran_rel"/>
    <property type="match status" value="1"/>
</dbReference>
<dbReference type="PRINTS" id="PR01020">
    <property type="entry name" value="LPSBIOSNTHSS"/>
</dbReference>
<dbReference type="InParanoid" id="A0A7G1G9D3"/>
<evidence type="ECO:0000256" key="5">
    <source>
        <dbReference type="ARBA" id="ARBA00022840"/>
    </source>
</evidence>
<keyword evidence="4 9" id="KW-0547">Nucleotide-binding</keyword>
<evidence type="ECO:0000259" key="10">
    <source>
        <dbReference type="Pfam" id="PF01467"/>
    </source>
</evidence>
<protein>
    <recommendedName>
        <fullName evidence="9">Phosphopantetheine adenylyltransferase</fullName>
        <ecNumber evidence="9">2.7.7.3</ecNumber>
    </recommendedName>
    <alternativeName>
        <fullName evidence="9">Dephospho-CoA pyrophosphorylase</fullName>
    </alternativeName>
    <alternativeName>
        <fullName evidence="9">Pantetheine-phosphate adenylyltransferase</fullName>
        <shortName evidence="9">PPAT</shortName>
    </alternativeName>
</protein>
<dbReference type="GO" id="GO:0015937">
    <property type="term" value="P:coenzyme A biosynthetic process"/>
    <property type="evidence" value="ECO:0007669"/>
    <property type="project" value="UniProtKB-UniRule"/>
</dbReference>
<evidence type="ECO:0000313" key="12">
    <source>
        <dbReference type="Proteomes" id="UP000516361"/>
    </source>
</evidence>
<dbReference type="InterPro" id="IPR001980">
    <property type="entry name" value="PPAT"/>
</dbReference>
<evidence type="ECO:0000256" key="9">
    <source>
        <dbReference type="HAMAP-Rule" id="MF_00151"/>
    </source>
</evidence>
<evidence type="ECO:0000256" key="4">
    <source>
        <dbReference type="ARBA" id="ARBA00022741"/>
    </source>
</evidence>
<accession>A0A7G1G9D3</accession>
<organism evidence="11 12">
    <name type="scientific">Tepiditoga spiralis</name>
    <dbReference type="NCBI Taxonomy" id="2108365"/>
    <lineage>
        <taxon>Bacteria</taxon>
        <taxon>Thermotogati</taxon>
        <taxon>Thermotogota</taxon>
        <taxon>Thermotogae</taxon>
        <taxon>Petrotogales</taxon>
        <taxon>Petrotogaceae</taxon>
        <taxon>Tepiditoga</taxon>
    </lineage>
</organism>
<feature type="binding site" evidence="9">
    <location>
        <position position="10"/>
    </location>
    <ligand>
        <name>substrate</name>
    </ligand>
</feature>
<feature type="binding site" evidence="9">
    <location>
        <position position="18"/>
    </location>
    <ligand>
        <name>ATP</name>
        <dbReference type="ChEBI" id="CHEBI:30616"/>
    </ligand>
</feature>
<dbReference type="FunCoup" id="A0A7G1G9D3">
    <property type="interactions" value="369"/>
</dbReference>
<comment type="similarity">
    <text evidence="9">Belongs to the bacterial CoaD family.</text>
</comment>
<feature type="binding site" evidence="9">
    <location>
        <position position="74"/>
    </location>
    <ligand>
        <name>substrate</name>
    </ligand>
</feature>
<keyword evidence="7 9" id="KW-0173">Coenzyme A biosynthesis</keyword>
<proteinExistence type="inferred from homology"/>
<dbReference type="GO" id="GO:0005737">
    <property type="term" value="C:cytoplasm"/>
    <property type="evidence" value="ECO:0007669"/>
    <property type="project" value="UniProtKB-SubCell"/>
</dbReference>
<dbReference type="PANTHER" id="PTHR21342">
    <property type="entry name" value="PHOSPHOPANTETHEINE ADENYLYLTRANSFERASE"/>
    <property type="match status" value="1"/>
</dbReference>
<evidence type="ECO:0000256" key="1">
    <source>
        <dbReference type="ARBA" id="ARBA00022490"/>
    </source>
</evidence>
<dbReference type="EC" id="2.7.7.3" evidence="9"/>
<dbReference type="GO" id="GO:0005524">
    <property type="term" value="F:ATP binding"/>
    <property type="evidence" value="ECO:0007669"/>
    <property type="project" value="UniProtKB-KW"/>
</dbReference>
<feature type="binding site" evidence="9">
    <location>
        <begin position="89"/>
        <end position="91"/>
    </location>
    <ligand>
        <name>ATP</name>
        <dbReference type="ChEBI" id="CHEBI:30616"/>
    </ligand>
</feature>
<dbReference type="Proteomes" id="UP000516361">
    <property type="component" value="Chromosome"/>
</dbReference>
<comment type="cofactor">
    <cofactor evidence="9">
        <name>Mg(2+)</name>
        <dbReference type="ChEBI" id="CHEBI:18420"/>
    </cofactor>
</comment>
<keyword evidence="1 9" id="KW-0963">Cytoplasm</keyword>
<dbReference type="AlphaFoldDB" id="A0A7G1G9D3"/>
<dbReference type="InterPro" id="IPR004821">
    <property type="entry name" value="Cyt_trans-like"/>
</dbReference>
<dbReference type="UniPathway" id="UPA00241">
    <property type="reaction ID" value="UER00355"/>
</dbReference>
<comment type="subcellular location">
    <subcellularLocation>
        <location evidence="9">Cytoplasm</location>
    </subcellularLocation>
</comment>
<feature type="binding site" evidence="9">
    <location>
        <begin position="10"/>
        <end position="11"/>
    </location>
    <ligand>
        <name>ATP</name>
        <dbReference type="ChEBI" id="CHEBI:30616"/>
    </ligand>
</feature>
<dbReference type="SUPFAM" id="SSF52374">
    <property type="entry name" value="Nucleotidylyl transferase"/>
    <property type="match status" value="1"/>
</dbReference>
<reference evidence="11 12" key="1">
    <citation type="submission" date="2018-06" db="EMBL/GenBank/DDBJ databases">
        <title>Genome sequencing of Oceanotoga sp. sy52.</title>
        <authorList>
            <person name="Mori K."/>
        </authorList>
    </citation>
    <scope>NUCLEOTIDE SEQUENCE [LARGE SCALE GENOMIC DNA]</scope>
    <source>
        <strain evidence="12">sy52</strain>
    </source>
</reference>